<dbReference type="Gene3D" id="3.40.50.150">
    <property type="entry name" value="Vaccinia Virus protein VP39"/>
    <property type="match status" value="1"/>
</dbReference>
<protein>
    <submittedName>
        <fullName evidence="1">Uncharacterized protein</fullName>
    </submittedName>
</protein>
<dbReference type="RefSeq" id="XP_003100711.2">
    <property type="nucleotide sequence ID" value="XM_003100663.2"/>
</dbReference>
<dbReference type="EMBL" id="DS268474">
    <property type="protein sequence ID" value="EFP08476.1"/>
    <property type="molecule type" value="Genomic_DNA"/>
</dbReference>
<dbReference type="Pfam" id="PF10294">
    <property type="entry name" value="Methyltransf_16"/>
    <property type="match status" value="1"/>
</dbReference>
<dbReference type="CTD" id="9815364"/>
<dbReference type="AlphaFoldDB" id="E3MT06"/>
<dbReference type="PANTHER" id="PTHR14614:SF132">
    <property type="entry name" value="PROTEIN-LYSINE METHYLTRANSFERASE C42C1.13"/>
    <property type="match status" value="1"/>
</dbReference>
<proteinExistence type="predicted"/>
<dbReference type="OMA" id="HNAFVRH"/>
<accession>E3MT06</accession>
<name>E3MT06_CAERE</name>
<dbReference type="HOGENOM" id="CLU_055721_5_1_1"/>
<dbReference type="KEGG" id="crq:GCK72_014276"/>
<gene>
    <name evidence="1" type="ORF">CRE_15506</name>
</gene>
<keyword evidence="2" id="KW-1185">Reference proteome</keyword>
<dbReference type="OrthoDB" id="413520at2759"/>
<dbReference type="eggNOG" id="KOG2793">
    <property type="taxonomic scope" value="Eukaryota"/>
</dbReference>
<dbReference type="InterPro" id="IPR029063">
    <property type="entry name" value="SAM-dependent_MTases_sf"/>
</dbReference>
<dbReference type="CDD" id="cd02440">
    <property type="entry name" value="AdoMet_MTases"/>
    <property type="match status" value="1"/>
</dbReference>
<dbReference type="SUPFAM" id="SSF53335">
    <property type="entry name" value="S-adenosyl-L-methionine-dependent methyltransferases"/>
    <property type="match status" value="1"/>
</dbReference>
<organism evidence="2">
    <name type="scientific">Caenorhabditis remanei</name>
    <name type="common">Caenorhabditis vulgaris</name>
    <dbReference type="NCBI Taxonomy" id="31234"/>
    <lineage>
        <taxon>Eukaryota</taxon>
        <taxon>Metazoa</taxon>
        <taxon>Ecdysozoa</taxon>
        <taxon>Nematoda</taxon>
        <taxon>Chromadorea</taxon>
        <taxon>Rhabditida</taxon>
        <taxon>Rhabditina</taxon>
        <taxon>Rhabditomorpha</taxon>
        <taxon>Rhabditoidea</taxon>
        <taxon>Rhabditidae</taxon>
        <taxon>Peloderinae</taxon>
        <taxon>Caenorhabditis</taxon>
    </lineage>
</organism>
<sequence>MFENEEYSRVIPFNNGKEKTELTIYQETITDVGGVIWDSALMTIHYFFKNPKQFHGKKILELGSGTGVCGIALAALGAEVIITDLPERIPLIQKNVAANSRLTSNRIQVQVLDWTKDKIPDGLDLVLAVDCVYYNSTITPLINLLKTCDAKETIIVSEERDIGEASVAQKTFFKNINEFFELTPISHEYLDPDYCAEDIIIGRLIKKP</sequence>
<dbReference type="GeneID" id="9815364"/>
<dbReference type="PANTHER" id="PTHR14614">
    <property type="entry name" value="HEPATOCELLULAR CARCINOMA-ASSOCIATED ANTIGEN"/>
    <property type="match status" value="1"/>
</dbReference>
<dbReference type="InterPro" id="IPR019410">
    <property type="entry name" value="Methyltransf_16"/>
</dbReference>
<reference evidence="1" key="1">
    <citation type="submission" date="2007-07" db="EMBL/GenBank/DDBJ databases">
        <title>PCAP assembly of the Caenorhabditis remanei genome.</title>
        <authorList>
            <consortium name="The Caenorhabditis remanei Sequencing Consortium"/>
            <person name="Wilson R.K."/>
        </authorList>
    </citation>
    <scope>NUCLEOTIDE SEQUENCE [LARGE SCALE GENOMIC DNA]</scope>
    <source>
        <strain evidence="1">PB4641</strain>
    </source>
</reference>
<evidence type="ECO:0000313" key="2">
    <source>
        <dbReference type="Proteomes" id="UP000008281"/>
    </source>
</evidence>
<dbReference type="Proteomes" id="UP000008281">
    <property type="component" value="Unassembled WGS sequence"/>
</dbReference>
<dbReference type="InParanoid" id="E3MT06"/>
<evidence type="ECO:0000313" key="1">
    <source>
        <dbReference type="EMBL" id="EFP08476.1"/>
    </source>
</evidence>
<dbReference type="FunCoup" id="E3MT06">
    <property type="interactions" value="2316"/>
</dbReference>
<dbReference type="STRING" id="31234.E3MT06"/>